<dbReference type="CDD" id="cd01392">
    <property type="entry name" value="HTH_LacI"/>
    <property type="match status" value="1"/>
</dbReference>
<accession>A0ABV7SXX1</accession>
<keyword evidence="2 5" id="KW-0238">DNA-binding</keyword>
<name>A0ABV7SXX1_9SPHN</name>
<evidence type="ECO:0000256" key="1">
    <source>
        <dbReference type="ARBA" id="ARBA00023015"/>
    </source>
</evidence>
<sequence>MHFLPAIPRFRAKPRISYALWPVWPSALVAASQYGVRVIRFGRQGLKNGRQGERSGRSHARATIADVAELAGVSAMTVSNVLNRRPKAGADARAAVQAAVEQLGYVPNREAKRLAGAQTLRVGIFYTDAATAFVGTVLVGALNASVPMGAEIIVEPADPADPDALRASLLRLQRSGVNGVLLPPPIAELVAMSGWLSEIDLPAVAVSPGASLPGLPSARCDEQHAAYDITRLLIARGHRRIGIVGGPEGHSAAATRLEGYRCAMAEGGLPVDREFIAPGDFTFQGGQKAAARLLALPAPVDAIFATNDASACGVLATAHQLGIAVPEDLSVVGYDDTPVAQQVWPALTTVRQDTTAMGKIAMTLLADLIAARSTGSAAPLDRLVPYSVIERGSIRPA</sequence>
<dbReference type="PANTHER" id="PTHR30146:SF153">
    <property type="entry name" value="LACTOSE OPERON REPRESSOR"/>
    <property type="match status" value="1"/>
</dbReference>
<feature type="domain" description="HTH lacI-type" evidence="4">
    <location>
        <begin position="62"/>
        <end position="116"/>
    </location>
</feature>
<dbReference type="SUPFAM" id="SSF47413">
    <property type="entry name" value="lambda repressor-like DNA-binding domains"/>
    <property type="match status" value="1"/>
</dbReference>
<dbReference type="InterPro" id="IPR028082">
    <property type="entry name" value="Peripla_BP_I"/>
</dbReference>
<dbReference type="PROSITE" id="PS00356">
    <property type="entry name" value="HTH_LACI_1"/>
    <property type="match status" value="1"/>
</dbReference>
<dbReference type="InterPro" id="IPR000843">
    <property type="entry name" value="HTH_LacI"/>
</dbReference>
<dbReference type="PRINTS" id="PR00036">
    <property type="entry name" value="HTHLACI"/>
</dbReference>
<dbReference type="Pfam" id="PF00356">
    <property type="entry name" value="LacI"/>
    <property type="match status" value="1"/>
</dbReference>
<dbReference type="GO" id="GO:0003677">
    <property type="term" value="F:DNA binding"/>
    <property type="evidence" value="ECO:0007669"/>
    <property type="project" value="UniProtKB-KW"/>
</dbReference>
<organism evidence="5 6">
    <name type="scientific">Sphingomonas hylomeconis</name>
    <dbReference type="NCBI Taxonomy" id="1395958"/>
    <lineage>
        <taxon>Bacteria</taxon>
        <taxon>Pseudomonadati</taxon>
        <taxon>Pseudomonadota</taxon>
        <taxon>Alphaproteobacteria</taxon>
        <taxon>Sphingomonadales</taxon>
        <taxon>Sphingomonadaceae</taxon>
        <taxon>Sphingomonas</taxon>
    </lineage>
</organism>
<dbReference type="PANTHER" id="PTHR30146">
    <property type="entry name" value="LACI-RELATED TRANSCRIPTIONAL REPRESSOR"/>
    <property type="match status" value="1"/>
</dbReference>
<gene>
    <name evidence="5" type="ORF">ACFONA_16915</name>
</gene>
<dbReference type="Proteomes" id="UP001595713">
    <property type="component" value="Unassembled WGS sequence"/>
</dbReference>
<evidence type="ECO:0000313" key="6">
    <source>
        <dbReference type="Proteomes" id="UP001595713"/>
    </source>
</evidence>
<keyword evidence="1" id="KW-0805">Transcription regulation</keyword>
<dbReference type="PROSITE" id="PS50932">
    <property type="entry name" value="HTH_LACI_2"/>
    <property type="match status" value="1"/>
</dbReference>
<evidence type="ECO:0000256" key="2">
    <source>
        <dbReference type="ARBA" id="ARBA00023125"/>
    </source>
</evidence>
<evidence type="ECO:0000259" key="4">
    <source>
        <dbReference type="PROSITE" id="PS50932"/>
    </source>
</evidence>
<dbReference type="EMBL" id="JBHRXP010000009">
    <property type="protein sequence ID" value="MFC3581853.1"/>
    <property type="molecule type" value="Genomic_DNA"/>
</dbReference>
<dbReference type="Gene3D" id="3.40.50.2300">
    <property type="match status" value="2"/>
</dbReference>
<evidence type="ECO:0000313" key="5">
    <source>
        <dbReference type="EMBL" id="MFC3581853.1"/>
    </source>
</evidence>
<keyword evidence="3" id="KW-0804">Transcription</keyword>
<dbReference type="InterPro" id="IPR010982">
    <property type="entry name" value="Lambda_DNA-bd_dom_sf"/>
</dbReference>
<protein>
    <submittedName>
        <fullName evidence="5">LacI family DNA-binding transcriptional regulator</fullName>
    </submittedName>
</protein>
<reference evidence="6" key="1">
    <citation type="journal article" date="2019" name="Int. J. Syst. Evol. Microbiol.">
        <title>The Global Catalogue of Microorganisms (GCM) 10K type strain sequencing project: providing services to taxonomists for standard genome sequencing and annotation.</title>
        <authorList>
            <consortium name="The Broad Institute Genomics Platform"/>
            <consortium name="The Broad Institute Genome Sequencing Center for Infectious Disease"/>
            <person name="Wu L."/>
            <person name="Ma J."/>
        </authorList>
    </citation>
    <scope>NUCLEOTIDE SEQUENCE [LARGE SCALE GENOMIC DNA]</scope>
    <source>
        <strain evidence="6">KCTC 42739</strain>
    </source>
</reference>
<dbReference type="CDD" id="cd01545">
    <property type="entry name" value="PBP1_SalR"/>
    <property type="match status" value="1"/>
</dbReference>
<proteinExistence type="predicted"/>
<dbReference type="Gene3D" id="1.10.260.40">
    <property type="entry name" value="lambda repressor-like DNA-binding domains"/>
    <property type="match status" value="1"/>
</dbReference>
<dbReference type="SMART" id="SM00354">
    <property type="entry name" value="HTH_LACI"/>
    <property type="match status" value="1"/>
</dbReference>
<dbReference type="SUPFAM" id="SSF53822">
    <property type="entry name" value="Periplasmic binding protein-like I"/>
    <property type="match status" value="1"/>
</dbReference>
<dbReference type="Pfam" id="PF13377">
    <property type="entry name" value="Peripla_BP_3"/>
    <property type="match status" value="1"/>
</dbReference>
<evidence type="ECO:0000256" key="3">
    <source>
        <dbReference type="ARBA" id="ARBA00023163"/>
    </source>
</evidence>
<dbReference type="InterPro" id="IPR046335">
    <property type="entry name" value="LacI/GalR-like_sensor"/>
</dbReference>
<comment type="caution">
    <text evidence="5">The sequence shown here is derived from an EMBL/GenBank/DDBJ whole genome shotgun (WGS) entry which is preliminary data.</text>
</comment>
<keyword evidence="6" id="KW-1185">Reference proteome</keyword>